<keyword evidence="1" id="KW-1133">Transmembrane helix</keyword>
<feature type="transmembrane region" description="Helical" evidence="1">
    <location>
        <begin position="46"/>
        <end position="67"/>
    </location>
</feature>
<evidence type="ECO:0000313" key="2">
    <source>
        <dbReference type="EMBL" id="PCH63663.1"/>
    </source>
</evidence>
<evidence type="ECO:0000256" key="1">
    <source>
        <dbReference type="SAM" id="Phobius"/>
    </source>
</evidence>
<sequence>MLENYISYILYAIGAVTASMVMQLISPQYFLRTFNNFEIDDEKAIFLARSAAAPIAMIGILIIWAGYDANIRVPILTAAMIGKAAFVGVILMKLKTIAKGFLFTAIFDSISVVIFASYLISRI</sequence>
<name>A0A2A4MUS2_9GAMM</name>
<keyword evidence="1" id="KW-0812">Transmembrane</keyword>
<organism evidence="2 3">
    <name type="scientific">SAR86 cluster bacterium</name>
    <dbReference type="NCBI Taxonomy" id="2030880"/>
    <lineage>
        <taxon>Bacteria</taxon>
        <taxon>Pseudomonadati</taxon>
        <taxon>Pseudomonadota</taxon>
        <taxon>Gammaproteobacteria</taxon>
        <taxon>SAR86 cluster</taxon>
    </lineage>
</organism>
<gene>
    <name evidence="2" type="ORF">COC19_00735</name>
</gene>
<comment type="caution">
    <text evidence="2">The sequence shown here is derived from an EMBL/GenBank/DDBJ whole genome shotgun (WGS) entry which is preliminary data.</text>
</comment>
<keyword evidence="1" id="KW-0472">Membrane</keyword>
<feature type="transmembrane region" description="Helical" evidence="1">
    <location>
        <begin position="73"/>
        <end position="94"/>
    </location>
</feature>
<evidence type="ECO:0000313" key="3">
    <source>
        <dbReference type="Proteomes" id="UP000218172"/>
    </source>
</evidence>
<protein>
    <submittedName>
        <fullName evidence="2">Uncharacterized protein</fullName>
    </submittedName>
</protein>
<feature type="transmembrane region" description="Helical" evidence="1">
    <location>
        <begin position="101"/>
        <end position="120"/>
    </location>
</feature>
<dbReference type="EMBL" id="NVQR01000010">
    <property type="protein sequence ID" value="PCH63663.1"/>
    <property type="molecule type" value="Genomic_DNA"/>
</dbReference>
<accession>A0A2A4MUS2</accession>
<dbReference type="AlphaFoldDB" id="A0A2A4MUS2"/>
<dbReference type="Proteomes" id="UP000218172">
    <property type="component" value="Unassembled WGS sequence"/>
</dbReference>
<feature type="transmembrane region" description="Helical" evidence="1">
    <location>
        <begin position="6"/>
        <end position="25"/>
    </location>
</feature>
<proteinExistence type="predicted"/>
<reference evidence="3" key="1">
    <citation type="submission" date="2017-08" db="EMBL/GenBank/DDBJ databases">
        <title>A dynamic microbial community with high functional redundancy inhabits the cold, oxic subseafloor aquifer.</title>
        <authorList>
            <person name="Tully B.J."/>
            <person name="Wheat C.G."/>
            <person name="Glazer B.T."/>
            <person name="Huber J.A."/>
        </authorList>
    </citation>
    <scope>NUCLEOTIDE SEQUENCE [LARGE SCALE GENOMIC DNA]</scope>
</reference>